<reference evidence="2 3" key="1">
    <citation type="submission" date="2007-03" db="EMBL/GenBank/DDBJ databases">
        <title>Complete sequence of Shewanella loihica PV-4.</title>
        <authorList>
            <consortium name="US DOE Joint Genome Institute"/>
            <person name="Copeland A."/>
            <person name="Lucas S."/>
            <person name="Lapidus A."/>
            <person name="Barry K."/>
            <person name="Detter J.C."/>
            <person name="Glavina del Rio T."/>
            <person name="Hammon N."/>
            <person name="Israni S."/>
            <person name="Dalin E."/>
            <person name="Tice H."/>
            <person name="Pitluck S."/>
            <person name="Chain P."/>
            <person name="Malfatti S."/>
            <person name="Shin M."/>
            <person name="Vergez L."/>
            <person name="Schmutz J."/>
            <person name="Larimer F."/>
            <person name="Land M."/>
            <person name="Hauser L."/>
            <person name="Kyrpides N."/>
            <person name="Mikhailova N."/>
            <person name="Romine M.F."/>
            <person name="Serres G."/>
            <person name="Fredrickson J."/>
            <person name="Tiedje J."/>
            <person name="Richardson P."/>
        </authorList>
    </citation>
    <scope>NUCLEOTIDE SEQUENCE [LARGE SCALE GENOMIC DNA]</scope>
    <source>
        <strain evidence="3">ATCC BAA-1088 / PV-4</strain>
    </source>
</reference>
<accession>A3QGK1</accession>
<dbReference type="EMBL" id="CP000606">
    <property type="protein sequence ID" value="ABO24599.1"/>
    <property type="molecule type" value="Genomic_DNA"/>
</dbReference>
<dbReference type="SUPFAM" id="SSF55729">
    <property type="entry name" value="Acyl-CoA N-acyltransferases (Nat)"/>
    <property type="match status" value="1"/>
</dbReference>
<proteinExistence type="predicted"/>
<dbReference type="RefSeq" id="WP_011866530.1">
    <property type="nucleotide sequence ID" value="NC_009092.1"/>
</dbReference>
<keyword evidence="3" id="KW-1185">Reference proteome</keyword>
<dbReference type="OrthoDB" id="326501at2"/>
<evidence type="ECO:0000313" key="3">
    <source>
        <dbReference type="Proteomes" id="UP000001558"/>
    </source>
</evidence>
<dbReference type="InterPro" id="IPR000182">
    <property type="entry name" value="GNAT_dom"/>
</dbReference>
<name>A3QGK1_SHELP</name>
<dbReference type="CDD" id="cd04301">
    <property type="entry name" value="NAT_SF"/>
    <property type="match status" value="1"/>
</dbReference>
<dbReference type="GO" id="GO:0016747">
    <property type="term" value="F:acyltransferase activity, transferring groups other than amino-acyl groups"/>
    <property type="evidence" value="ECO:0007669"/>
    <property type="project" value="InterPro"/>
</dbReference>
<dbReference type="AlphaFoldDB" id="A3QGK1"/>
<feature type="domain" description="N-acetyltransferase" evidence="1">
    <location>
        <begin position="1"/>
        <end position="114"/>
    </location>
</feature>
<dbReference type="PROSITE" id="PS51186">
    <property type="entry name" value="GNAT"/>
    <property type="match status" value="1"/>
</dbReference>
<organism evidence="2 3">
    <name type="scientific">Shewanella loihica (strain ATCC BAA-1088 / PV-4)</name>
    <dbReference type="NCBI Taxonomy" id="323850"/>
    <lineage>
        <taxon>Bacteria</taxon>
        <taxon>Pseudomonadati</taxon>
        <taxon>Pseudomonadota</taxon>
        <taxon>Gammaproteobacteria</taxon>
        <taxon>Alteromonadales</taxon>
        <taxon>Shewanellaceae</taxon>
        <taxon>Shewanella</taxon>
    </lineage>
</organism>
<evidence type="ECO:0000259" key="1">
    <source>
        <dbReference type="PROSITE" id="PS51186"/>
    </source>
</evidence>
<keyword evidence="2" id="KW-0808">Transferase</keyword>
<sequence>MSIDYQIELDEELDKFNVWCSNKQENIGYLNYWLRDDYLEIADLLLDEDHRQLGIGSELIKLTIELAKSKELKKVILSTAANDIPVHNFYRKNGFKFVIEKPSGAVFELVITNT</sequence>
<dbReference type="Pfam" id="PF00583">
    <property type="entry name" value="Acetyltransf_1"/>
    <property type="match status" value="1"/>
</dbReference>
<dbReference type="InterPro" id="IPR016181">
    <property type="entry name" value="Acyl_CoA_acyltransferase"/>
</dbReference>
<dbReference type="STRING" id="323850.Shew_2733"/>
<gene>
    <name evidence="2" type="ordered locus">Shew_2733</name>
</gene>
<protein>
    <submittedName>
        <fullName evidence="2">GCN5-related N-acetyltransferase</fullName>
    </submittedName>
</protein>
<evidence type="ECO:0000313" key="2">
    <source>
        <dbReference type="EMBL" id="ABO24599.1"/>
    </source>
</evidence>
<dbReference type="Proteomes" id="UP000001558">
    <property type="component" value="Chromosome"/>
</dbReference>
<dbReference type="HOGENOM" id="CLU_2119448_0_0_6"/>
<dbReference type="KEGG" id="slo:Shew_2733"/>
<dbReference type="Gene3D" id="3.40.630.30">
    <property type="match status" value="1"/>
</dbReference>